<organism evidence="1 2">
    <name type="scientific">Bradyrhizobium diversitatis</name>
    <dbReference type="NCBI Taxonomy" id="2755406"/>
    <lineage>
        <taxon>Bacteria</taxon>
        <taxon>Pseudomonadati</taxon>
        <taxon>Pseudomonadota</taxon>
        <taxon>Alphaproteobacteria</taxon>
        <taxon>Hyphomicrobiales</taxon>
        <taxon>Nitrobacteraceae</taxon>
        <taxon>Bradyrhizobium</taxon>
    </lineage>
</organism>
<protein>
    <recommendedName>
        <fullName evidence="3">DUF551 domain-containing protein</fullName>
    </recommendedName>
</protein>
<name>A0ABS0PG13_9BRAD</name>
<keyword evidence="2" id="KW-1185">Reference proteome</keyword>
<sequence length="66" mass="7680">MDERAVWEGISTAPYERALELAVIEGNRVHALIFACRRTPSGWIKDTTRERVVIHPTHWRPWPGKD</sequence>
<dbReference type="RefSeq" id="WP_197969504.1">
    <property type="nucleotide sequence ID" value="NZ_JACEGD010000062.1"/>
</dbReference>
<comment type="caution">
    <text evidence="1">The sequence shown here is derived from an EMBL/GenBank/DDBJ whole genome shotgun (WGS) entry which is preliminary data.</text>
</comment>
<dbReference type="EMBL" id="JACEGD010000062">
    <property type="protein sequence ID" value="MBH5391922.1"/>
    <property type="molecule type" value="Genomic_DNA"/>
</dbReference>
<reference evidence="1 2" key="1">
    <citation type="submission" date="2020-07" db="EMBL/GenBank/DDBJ databases">
        <title>Bradyrhizobium diversity isolated from nodules of indigenous legumes of Western Australia.</title>
        <authorList>
            <person name="Klepa M.S."/>
        </authorList>
    </citation>
    <scope>NUCLEOTIDE SEQUENCE [LARGE SCALE GENOMIC DNA]</scope>
    <source>
        <strain evidence="1 2">CNPSo 4019</strain>
    </source>
</reference>
<evidence type="ECO:0000313" key="2">
    <source>
        <dbReference type="Proteomes" id="UP001194539"/>
    </source>
</evidence>
<dbReference type="Proteomes" id="UP001194539">
    <property type="component" value="Unassembled WGS sequence"/>
</dbReference>
<proteinExistence type="predicted"/>
<evidence type="ECO:0000313" key="1">
    <source>
        <dbReference type="EMBL" id="MBH5391922.1"/>
    </source>
</evidence>
<evidence type="ECO:0008006" key="3">
    <source>
        <dbReference type="Google" id="ProtNLM"/>
    </source>
</evidence>
<accession>A0ABS0PG13</accession>
<gene>
    <name evidence="1" type="ORF">H1B27_37530</name>
</gene>